<dbReference type="EMBL" id="CADEAL010000868">
    <property type="protein sequence ID" value="CAB1426206.1"/>
    <property type="molecule type" value="Genomic_DNA"/>
</dbReference>
<evidence type="ECO:0000313" key="3">
    <source>
        <dbReference type="Proteomes" id="UP001153269"/>
    </source>
</evidence>
<dbReference type="AlphaFoldDB" id="A0A9N7U983"/>
<keyword evidence="1" id="KW-0812">Transmembrane</keyword>
<keyword evidence="1" id="KW-0472">Membrane</keyword>
<evidence type="ECO:0000256" key="1">
    <source>
        <dbReference type="SAM" id="Phobius"/>
    </source>
</evidence>
<organism evidence="2 3">
    <name type="scientific">Pleuronectes platessa</name>
    <name type="common">European plaice</name>
    <dbReference type="NCBI Taxonomy" id="8262"/>
    <lineage>
        <taxon>Eukaryota</taxon>
        <taxon>Metazoa</taxon>
        <taxon>Chordata</taxon>
        <taxon>Craniata</taxon>
        <taxon>Vertebrata</taxon>
        <taxon>Euteleostomi</taxon>
        <taxon>Actinopterygii</taxon>
        <taxon>Neopterygii</taxon>
        <taxon>Teleostei</taxon>
        <taxon>Neoteleostei</taxon>
        <taxon>Acanthomorphata</taxon>
        <taxon>Carangaria</taxon>
        <taxon>Pleuronectiformes</taxon>
        <taxon>Pleuronectoidei</taxon>
        <taxon>Pleuronectidae</taxon>
        <taxon>Pleuronectes</taxon>
    </lineage>
</organism>
<keyword evidence="3" id="KW-1185">Reference proteome</keyword>
<accession>A0A9N7U983</accession>
<protein>
    <submittedName>
        <fullName evidence="2">Uncharacterized protein</fullName>
    </submittedName>
</protein>
<dbReference type="Proteomes" id="UP001153269">
    <property type="component" value="Unassembled WGS sequence"/>
</dbReference>
<evidence type="ECO:0000313" key="2">
    <source>
        <dbReference type="EMBL" id="CAB1426206.1"/>
    </source>
</evidence>
<feature type="transmembrane region" description="Helical" evidence="1">
    <location>
        <begin position="12"/>
        <end position="34"/>
    </location>
</feature>
<gene>
    <name evidence="2" type="ORF">PLEPLA_LOCUS14141</name>
</gene>
<comment type="caution">
    <text evidence="2">The sequence shown here is derived from an EMBL/GenBank/DDBJ whole genome shotgun (WGS) entry which is preliminary data.</text>
</comment>
<reference evidence="2" key="1">
    <citation type="submission" date="2020-03" db="EMBL/GenBank/DDBJ databases">
        <authorList>
            <person name="Weist P."/>
        </authorList>
    </citation>
    <scope>NUCLEOTIDE SEQUENCE</scope>
</reference>
<name>A0A9N7U983_PLEPL</name>
<sequence>MGNAGTRVNPESVGIAVGFGILIILFTIGILQFCTKYRCQNCKKCCKKKEPSLKEKVLAKVGMKKSAAPFSISTRVK</sequence>
<keyword evidence="1" id="KW-1133">Transmembrane helix</keyword>
<proteinExistence type="predicted"/>